<sequence>MGSTTTARKRRLPSTRNEDESGGVNEGMTKPETSPKKRAKSKAETVNEEKRLRRFREKAPASFEVIYQRATEQRFYVLNRSRGGDPNCPEEDVEITGSTGNIYNVHIAQLPTCSCPHARKGNQCKHIIYPQVMSRVLRARADLIYQLALLSSELREIFQNAPPIEIGEGSSSSKAQDPNRKQIEGDCPICFTPFEAPEDTVYCRATCGQNMHKECFEMWAATKRQHARDVITCPMCRSPWQGDEDMVKKIKNTGIAGADGYVNVADQLGISGIRAHIMTARAVAKGIAVITALGIIGIDEERHFDFCLRAESFHVSDRMRLHHRDALFMTDRTATLVLHYSLFPPFIKKIYRFQDYHSYFEHRDILSSSFRLKLKGLFTLRCHLSSQFSMPSGEAGSHSSKPFSRRGWMAEMRVLALEVFN</sequence>
<evidence type="ECO:0000313" key="8">
    <source>
        <dbReference type="EMBL" id="KAK5626734.1"/>
    </source>
</evidence>
<dbReference type="PANTHER" id="PTHR21540">
    <property type="entry name" value="RING FINGER AND SWIM DOMAIN-CONTAINING PROTEIN 2"/>
    <property type="match status" value="1"/>
</dbReference>
<evidence type="ECO:0000313" key="9">
    <source>
        <dbReference type="Proteomes" id="UP001305414"/>
    </source>
</evidence>
<dbReference type="InterPro" id="IPR039903">
    <property type="entry name" value="Zswim2"/>
</dbReference>
<evidence type="ECO:0000256" key="1">
    <source>
        <dbReference type="ARBA" id="ARBA00022723"/>
    </source>
</evidence>
<evidence type="ECO:0000256" key="5">
    <source>
        <dbReference type="SAM" id="MobiDB-lite"/>
    </source>
</evidence>
<feature type="compositionally biased region" description="Basic and acidic residues" evidence="5">
    <location>
        <begin position="41"/>
        <end position="51"/>
    </location>
</feature>
<dbReference type="Proteomes" id="UP001305414">
    <property type="component" value="Unassembled WGS sequence"/>
</dbReference>
<keyword evidence="3" id="KW-0862">Zinc</keyword>
<dbReference type="SMART" id="SM00744">
    <property type="entry name" value="RINGv"/>
    <property type="match status" value="1"/>
</dbReference>
<name>A0AAN7USW6_9PEZI</name>
<accession>A0AAN7USW6</accession>
<dbReference type="PANTHER" id="PTHR21540:SF0">
    <property type="entry name" value="PHD FAMILY PROTEIN"/>
    <property type="match status" value="1"/>
</dbReference>
<dbReference type="PROSITE" id="PS50089">
    <property type="entry name" value="ZF_RING_2"/>
    <property type="match status" value="1"/>
</dbReference>
<dbReference type="EMBL" id="JAWHQM010000004">
    <property type="protein sequence ID" value="KAK5626734.1"/>
    <property type="molecule type" value="Genomic_DNA"/>
</dbReference>
<dbReference type="AlphaFoldDB" id="A0AAN7USW6"/>
<organism evidence="8 9">
    <name type="scientific">Xylaria bambusicola</name>
    <dbReference type="NCBI Taxonomy" id="326684"/>
    <lineage>
        <taxon>Eukaryota</taxon>
        <taxon>Fungi</taxon>
        <taxon>Dikarya</taxon>
        <taxon>Ascomycota</taxon>
        <taxon>Pezizomycotina</taxon>
        <taxon>Sordariomycetes</taxon>
        <taxon>Xylariomycetidae</taxon>
        <taxon>Xylariales</taxon>
        <taxon>Xylariaceae</taxon>
        <taxon>Xylaria</taxon>
    </lineage>
</organism>
<dbReference type="InterPro" id="IPR007527">
    <property type="entry name" value="Znf_SWIM"/>
</dbReference>
<dbReference type="SUPFAM" id="SSF57850">
    <property type="entry name" value="RING/U-box"/>
    <property type="match status" value="1"/>
</dbReference>
<dbReference type="PROSITE" id="PS50966">
    <property type="entry name" value="ZF_SWIM"/>
    <property type="match status" value="1"/>
</dbReference>
<comment type="caution">
    <text evidence="8">The sequence shown here is derived from an EMBL/GenBank/DDBJ whole genome shotgun (WGS) entry which is preliminary data.</text>
</comment>
<dbReference type="GO" id="GO:0061630">
    <property type="term" value="F:ubiquitin protein ligase activity"/>
    <property type="evidence" value="ECO:0007669"/>
    <property type="project" value="InterPro"/>
</dbReference>
<feature type="domain" description="RING-type" evidence="6">
    <location>
        <begin position="187"/>
        <end position="237"/>
    </location>
</feature>
<evidence type="ECO:0000256" key="3">
    <source>
        <dbReference type="ARBA" id="ARBA00022833"/>
    </source>
</evidence>
<keyword evidence="9" id="KW-1185">Reference proteome</keyword>
<evidence type="ECO:0000256" key="4">
    <source>
        <dbReference type="PROSITE-ProRule" id="PRU00175"/>
    </source>
</evidence>
<dbReference type="InterPro" id="IPR001841">
    <property type="entry name" value="Znf_RING"/>
</dbReference>
<feature type="domain" description="SWIM-type" evidence="7">
    <location>
        <begin position="103"/>
        <end position="135"/>
    </location>
</feature>
<dbReference type="Gene3D" id="3.30.40.10">
    <property type="entry name" value="Zinc/RING finger domain, C3HC4 (zinc finger)"/>
    <property type="match status" value="1"/>
</dbReference>
<gene>
    <name evidence="8" type="ORF">RRF57_002449</name>
</gene>
<dbReference type="InterPro" id="IPR011016">
    <property type="entry name" value="Znf_RING-CH"/>
</dbReference>
<proteinExistence type="predicted"/>
<dbReference type="GO" id="GO:0008270">
    <property type="term" value="F:zinc ion binding"/>
    <property type="evidence" value="ECO:0007669"/>
    <property type="project" value="UniProtKB-KW"/>
</dbReference>
<reference evidence="8 9" key="1">
    <citation type="submission" date="2023-10" db="EMBL/GenBank/DDBJ databases">
        <title>Draft genome sequence of Xylaria bambusicola isolate GMP-LS, the root and basal stem rot pathogen of sugarcane in Indonesia.</title>
        <authorList>
            <person name="Selvaraj P."/>
            <person name="Muralishankar V."/>
            <person name="Muruganantham S."/>
            <person name="Sp S."/>
            <person name="Haryani S."/>
            <person name="Lau K.J.X."/>
            <person name="Naqvi N.I."/>
        </authorList>
    </citation>
    <scope>NUCLEOTIDE SEQUENCE [LARGE SCALE GENOMIC DNA]</scope>
    <source>
        <strain evidence="8">GMP-LS</strain>
    </source>
</reference>
<keyword evidence="1" id="KW-0479">Metal-binding</keyword>
<dbReference type="CDD" id="cd16494">
    <property type="entry name" value="RING-CH-C4HC3_ZSWM2"/>
    <property type="match status" value="1"/>
</dbReference>
<evidence type="ECO:0000259" key="6">
    <source>
        <dbReference type="PROSITE" id="PS50089"/>
    </source>
</evidence>
<evidence type="ECO:0000256" key="2">
    <source>
        <dbReference type="ARBA" id="ARBA00022771"/>
    </source>
</evidence>
<feature type="region of interest" description="Disordered" evidence="5">
    <location>
        <begin position="1"/>
        <end position="51"/>
    </location>
</feature>
<evidence type="ECO:0000259" key="7">
    <source>
        <dbReference type="PROSITE" id="PS50966"/>
    </source>
</evidence>
<protein>
    <submittedName>
        <fullName evidence="8">Uncharacterized protein</fullName>
    </submittedName>
</protein>
<dbReference type="Pfam" id="PF13639">
    <property type="entry name" value="zf-RING_2"/>
    <property type="match status" value="1"/>
</dbReference>
<dbReference type="InterPro" id="IPR013083">
    <property type="entry name" value="Znf_RING/FYVE/PHD"/>
</dbReference>
<keyword evidence="2 4" id="KW-0863">Zinc-finger</keyword>